<evidence type="ECO:0000313" key="3">
    <source>
        <dbReference type="Proteomes" id="UP000015100"/>
    </source>
</evidence>
<organism evidence="2 3">
    <name type="scientific">Dactylellina haptotyla (strain CBS 200.50)</name>
    <name type="common">Nematode-trapping fungus</name>
    <name type="synonym">Monacrosporium haptotylum</name>
    <dbReference type="NCBI Taxonomy" id="1284197"/>
    <lineage>
        <taxon>Eukaryota</taxon>
        <taxon>Fungi</taxon>
        <taxon>Dikarya</taxon>
        <taxon>Ascomycota</taxon>
        <taxon>Pezizomycotina</taxon>
        <taxon>Orbiliomycetes</taxon>
        <taxon>Orbiliales</taxon>
        <taxon>Orbiliaceae</taxon>
        <taxon>Dactylellina</taxon>
    </lineage>
</organism>
<dbReference type="Proteomes" id="UP000015100">
    <property type="component" value="Unassembled WGS sequence"/>
</dbReference>
<reference evidence="2 3" key="1">
    <citation type="journal article" date="2013" name="PLoS Genet.">
        <title>Genomic mechanisms accounting for the adaptation to parasitism in nematode-trapping fungi.</title>
        <authorList>
            <person name="Meerupati T."/>
            <person name="Andersson K.M."/>
            <person name="Friman E."/>
            <person name="Kumar D."/>
            <person name="Tunlid A."/>
            <person name="Ahren D."/>
        </authorList>
    </citation>
    <scope>NUCLEOTIDE SEQUENCE [LARGE SCALE GENOMIC DNA]</scope>
    <source>
        <strain evidence="2 3">CBS 200.50</strain>
    </source>
</reference>
<evidence type="ECO:0000313" key="2">
    <source>
        <dbReference type="EMBL" id="EPS37606.1"/>
    </source>
</evidence>
<evidence type="ECO:0000256" key="1">
    <source>
        <dbReference type="SAM" id="MobiDB-lite"/>
    </source>
</evidence>
<feature type="region of interest" description="Disordered" evidence="1">
    <location>
        <begin position="1"/>
        <end position="30"/>
    </location>
</feature>
<feature type="region of interest" description="Disordered" evidence="1">
    <location>
        <begin position="212"/>
        <end position="239"/>
    </location>
</feature>
<reference evidence="3" key="2">
    <citation type="submission" date="2013-04" db="EMBL/GenBank/DDBJ databases">
        <title>Genomic mechanisms accounting for the adaptation to parasitism in nematode-trapping fungi.</title>
        <authorList>
            <person name="Ahren D.G."/>
        </authorList>
    </citation>
    <scope>NUCLEOTIDE SEQUENCE [LARGE SCALE GENOMIC DNA]</scope>
    <source>
        <strain evidence="3">CBS 200.50</strain>
    </source>
</reference>
<dbReference type="AlphaFoldDB" id="S8A912"/>
<sequence>MKEYGVNQRHPLRKFYSPGTPAQEDALAPHHVATIPPVKVGVTLQDAGPAATPHTAKDEEEAEEAAADTPREETEDTPHHAAATTGTADSAKDLPTEAAGVVMTVAEAEEITVMTDASPLLMINDLLTVTARGQAVDTTNHAVEVAAVADATMNPQGGITMINEAATVVTNTVGPRLEVAVVELLLGITGTTMIVARGLVVAVDGISKLPDPRVTGVDDKVNQEKVDKKPPRPPRSRTN</sequence>
<feature type="compositionally biased region" description="Basic and acidic residues" evidence="1">
    <location>
        <begin position="69"/>
        <end position="79"/>
    </location>
</feature>
<proteinExistence type="predicted"/>
<accession>S8A912</accession>
<gene>
    <name evidence="2" type="ORF">H072_8703</name>
</gene>
<dbReference type="EMBL" id="AQGS01000630">
    <property type="protein sequence ID" value="EPS37606.1"/>
    <property type="molecule type" value="Genomic_DNA"/>
</dbReference>
<protein>
    <submittedName>
        <fullName evidence="2">Uncharacterized protein</fullName>
    </submittedName>
</protein>
<dbReference type="HOGENOM" id="CLU_1161086_0_0_1"/>
<feature type="compositionally biased region" description="Basic and acidic residues" evidence="1">
    <location>
        <begin position="216"/>
        <end position="230"/>
    </location>
</feature>
<comment type="caution">
    <text evidence="2">The sequence shown here is derived from an EMBL/GenBank/DDBJ whole genome shotgun (WGS) entry which is preliminary data.</text>
</comment>
<keyword evidence="3" id="KW-1185">Reference proteome</keyword>
<feature type="region of interest" description="Disordered" evidence="1">
    <location>
        <begin position="43"/>
        <end position="94"/>
    </location>
</feature>
<name>S8A912_DACHA</name>